<dbReference type="Proteomes" id="UP000271464">
    <property type="component" value="Unassembled WGS sequence"/>
</dbReference>
<dbReference type="EMBL" id="UPHL01000047">
    <property type="protein sequence ID" value="VAZ83204.1"/>
    <property type="molecule type" value="Genomic_DNA"/>
</dbReference>
<protein>
    <submittedName>
        <fullName evidence="1">Uncharacterized protein</fullName>
    </submittedName>
</protein>
<proteinExistence type="predicted"/>
<comment type="caution">
    <text evidence="1">The sequence shown here is derived from an EMBL/GenBank/DDBJ whole genome shotgun (WGS) entry which is preliminary data.</text>
</comment>
<evidence type="ECO:0000313" key="3">
    <source>
        <dbReference type="Proteomes" id="UP000271464"/>
    </source>
</evidence>
<evidence type="ECO:0000313" key="1">
    <source>
        <dbReference type="EMBL" id="VAZ83204.1"/>
    </source>
</evidence>
<keyword evidence="3" id="KW-1185">Reference proteome</keyword>
<organism evidence="1 4">
    <name type="scientific">Mycobacterium persicum</name>
    <dbReference type="NCBI Taxonomy" id="1487726"/>
    <lineage>
        <taxon>Bacteria</taxon>
        <taxon>Bacillati</taxon>
        <taxon>Actinomycetota</taxon>
        <taxon>Actinomycetes</taxon>
        <taxon>Mycobacteriales</taxon>
        <taxon>Mycobacteriaceae</taxon>
        <taxon>Mycobacterium</taxon>
    </lineage>
</organism>
<reference evidence="3 4" key="1">
    <citation type="submission" date="2018-09" db="EMBL/GenBank/DDBJ databases">
        <authorList>
            <person name="Tagini F."/>
        </authorList>
    </citation>
    <scope>NUCLEOTIDE SEQUENCE [LARGE SCALE GENOMIC DNA]</scope>
    <source>
        <strain evidence="2 3">MK4</strain>
        <strain evidence="1 4">MK42</strain>
    </source>
</reference>
<gene>
    <name evidence="1" type="ORF">LAUMK42_02017</name>
    <name evidence="2" type="ORF">LAUMK4_01802</name>
</gene>
<evidence type="ECO:0000313" key="4">
    <source>
        <dbReference type="Proteomes" id="UP000279331"/>
    </source>
</evidence>
<dbReference type="Proteomes" id="UP000279331">
    <property type="component" value="Unassembled WGS sequence"/>
</dbReference>
<dbReference type="EMBL" id="UPHM01000038">
    <property type="protein sequence ID" value="VAZ91493.1"/>
    <property type="molecule type" value="Genomic_DNA"/>
</dbReference>
<sequence length="30" mass="3402">MSRNTVCHESLFRQVETTYSSPVFVVDVIG</sequence>
<dbReference type="AlphaFoldDB" id="A0AB38URN0"/>
<accession>A0AB38URN0</accession>
<evidence type="ECO:0000313" key="2">
    <source>
        <dbReference type="EMBL" id="VAZ91493.1"/>
    </source>
</evidence>
<name>A0AB38URN0_9MYCO</name>